<sequence>METLHALAARLDEASATLAGLAHAVTASDPAHPAFGAQSSGRPGEIGRALHRRWTAATDDRAREAAAAAARLAAAAAALRTAADGYAAVDDTARRRLAGEA</sequence>
<gene>
    <name evidence="1" type="ORF">GA0070613_1466</name>
</gene>
<proteinExistence type="predicted"/>
<dbReference type="EMBL" id="LT607754">
    <property type="protein sequence ID" value="SCG46478.1"/>
    <property type="molecule type" value="Genomic_DNA"/>
</dbReference>
<dbReference type="RefSeq" id="WP_089011572.1">
    <property type="nucleotide sequence ID" value="NZ_LT607754.1"/>
</dbReference>
<reference evidence="2" key="1">
    <citation type="submission" date="2016-06" db="EMBL/GenBank/DDBJ databases">
        <authorList>
            <person name="Varghese N."/>
            <person name="Submissions Spin"/>
        </authorList>
    </citation>
    <scope>NUCLEOTIDE SEQUENCE [LARGE SCALE GENOMIC DNA]</scope>
    <source>
        <strain evidence="2">DSM 43819</strain>
    </source>
</reference>
<evidence type="ECO:0000313" key="1">
    <source>
        <dbReference type="EMBL" id="SCG46478.1"/>
    </source>
</evidence>
<dbReference type="OrthoDB" id="3404555at2"/>
<dbReference type="InterPro" id="IPR022536">
    <property type="entry name" value="EspC"/>
</dbReference>
<dbReference type="Pfam" id="PF10824">
    <property type="entry name" value="T7SS_ESX_EspC"/>
    <property type="match status" value="1"/>
</dbReference>
<keyword evidence="2" id="KW-1185">Reference proteome</keyword>
<name>A0A1C5HKI2_9ACTN</name>
<dbReference type="GO" id="GO:0009306">
    <property type="term" value="P:protein secretion"/>
    <property type="evidence" value="ECO:0007669"/>
    <property type="project" value="InterPro"/>
</dbReference>
<protein>
    <submittedName>
        <fullName evidence="1">Excreted virulence factor EspC, type VII ESX diderm</fullName>
    </submittedName>
</protein>
<evidence type="ECO:0000313" key="2">
    <source>
        <dbReference type="Proteomes" id="UP000198221"/>
    </source>
</evidence>
<dbReference type="Proteomes" id="UP000198221">
    <property type="component" value="Chromosome I"/>
</dbReference>
<accession>A0A1C5HKI2</accession>
<organism evidence="1 2">
    <name type="scientific">Micromonospora inositola</name>
    <dbReference type="NCBI Taxonomy" id="47865"/>
    <lineage>
        <taxon>Bacteria</taxon>
        <taxon>Bacillati</taxon>
        <taxon>Actinomycetota</taxon>
        <taxon>Actinomycetes</taxon>
        <taxon>Micromonosporales</taxon>
        <taxon>Micromonosporaceae</taxon>
        <taxon>Micromonospora</taxon>
    </lineage>
</organism>
<dbReference type="AlphaFoldDB" id="A0A1C5HKI2"/>